<feature type="transmembrane region" description="Helical" evidence="8">
    <location>
        <begin position="74"/>
        <end position="96"/>
    </location>
</feature>
<dbReference type="GO" id="GO:0022857">
    <property type="term" value="F:transmembrane transporter activity"/>
    <property type="evidence" value="ECO:0007669"/>
    <property type="project" value="UniProtKB-UniRule"/>
</dbReference>
<keyword evidence="3 7" id="KW-0997">Cell inner membrane</keyword>
<feature type="transmembrane region" description="Helical" evidence="8">
    <location>
        <begin position="352"/>
        <end position="373"/>
    </location>
</feature>
<evidence type="ECO:0000313" key="10">
    <source>
        <dbReference type="EMBL" id="SEO24950.1"/>
    </source>
</evidence>
<evidence type="ECO:0000259" key="9">
    <source>
        <dbReference type="Pfam" id="PF06808"/>
    </source>
</evidence>
<feature type="transmembrane region" description="Helical" evidence="8">
    <location>
        <begin position="108"/>
        <end position="135"/>
    </location>
</feature>
<feature type="transmembrane region" description="Helical" evidence="8">
    <location>
        <begin position="230"/>
        <end position="250"/>
    </location>
</feature>
<feature type="transmembrane region" description="Helical" evidence="8">
    <location>
        <begin position="155"/>
        <end position="179"/>
    </location>
</feature>
<dbReference type="GO" id="GO:0005886">
    <property type="term" value="C:plasma membrane"/>
    <property type="evidence" value="ECO:0007669"/>
    <property type="project" value="UniProtKB-SubCell"/>
</dbReference>
<keyword evidence="5 8" id="KW-1133">Transmembrane helix</keyword>
<reference evidence="10 11" key="1">
    <citation type="submission" date="2016-10" db="EMBL/GenBank/DDBJ databases">
        <authorList>
            <person name="de Groot N.N."/>
        </authorList>
    </citation>
    <scope>NUCLEOTIDE SEQUENCE [LARGE SCALE GENOMIC DNA]</scope>
    <source>
        <strain evidence="10 11">DSM 8512</strain>
    </source>
</reference>
<dbReference type="Proteomes" id="UP000199054">
    <property type="component" value="Unassembled WGS sequence"/>
</dbReference>
<evidence type="ECO:0000313" key="11">
    <source>
        <dbReference type="Proteomes" id="UP000199054"/>
    </source>
</evidence>
<keyword evidence="2" id="KW-1003">Cell membrane</keyword>
<proteinExistence type="predicted"/>
<keyword evidence="7" id="KW-0813">Transport</keyword>
<feature type="transmembrane region" description="Helical" evidence="8">
    <location>
        <begin position="288"/>
        <end position="308"/>
    </location>
</feature>
<evidence type="ECO:0000256" key="7">
    <source>
        <dbReference type="RuleBase" id="RU369079"/>
    </source>
</evidence>
<dbReference type="STRING" id="34002.SAMN04489859_105221"/>
<dbReference type="PANTHER" id="PTHR33362:SF5">
    <property type="entry name" value="C4-DICARBOXYLATE TRAP TRANSPORTER LARGE PERMEASE PROTEIN DCTM"/>
    <property type="match status" value="1"/>
</dbReference>
<dbReference type="RefSeq" id="WP_090617174.1">
    <property type="nucleotide sequence ID" value="NZ_CP067124.1"/>
</dbReference>
<dbReference type="PANTHER" id="PTHR33362">
    <property type="entry name" value="SIALIC ACID TRAP TRANSPORTER PERMEASE PROTEIN SIAT-RELATED"/>
    <property type="match status" value="1"/>
</dbReference>
<accession>A0A1H8N5T8</accession>
<feature type="domain" description="TRAP C4-dicarboxylate transport system permease DctM subunit" evidence="9">
    <location>
        <begin position="17"/>
        <end position="433"/>
    </location>
</feature>
<organism evidence="10 11">
    <name type="scientific">Paracoccus alcaliphilus</name>
    <dbReference type="NCBI Taxonomy" id="34002"/>
    <lineage>
        <taxon>Bacteria</taxon>
        <taxon>Pseudomonadati</taxon>
        <taxon>Pseudomonadota</taxon>
        <taxon>Alphaproteobacteria</taxon>
        <taxon>Rhodobacterales</taxon>
        <taxon>Paracoccaceae</taxon>
        <taxon>Paracoccus</taxon>
    </lineage>
</organism>
<evidence type="ECO:0000256" key="2">
    <source>
        <dbReference type="ARBA" id="ARBA00022475"/>
    </source>
</evidence>
<keyword evidence="11" id="KW-1185">Reference proteome</keyword>
<evidence type="ECO:0000256" key="8">
    <source>
        <dbReference type="SAM" id="Phobius"/>
    </source>
</evidence>
<evidence type="ECO:0000256" key="3">
    <source>
        <dbReference type="ARBA" id="ARBA00022519"/>
    </source>
</evidence>
<dbReference type="EMBL" id="FODE01000052">
    <property type="protein sequence ID" value="SEO24950.1"/>
    <property type="molecule type" value="Genomic_DNA"/>
</dbReference>
<feature type="transmembrane region" description="Helical" evidence="8">
    <location>
        <begin position="421"/>
        <end position="441"/>
    </location>
</feature>
<dbReference type="AlphaFoldDB" id="A0A1H8N5T8"/>
<feature type="transmembrane region" description="Helical" evidence="8">
    <location>
        <begin position="186"/>
        <end position="210"/>
    </location>
</feature>
<dbReference type="InterPro" id="IPR004681">
    <property type="entry name" value="TRAP_DctM"/>
</dbReference>
<comment type="function">
    <text evidence="7">Part of the tripartite ATP-independent periplasmic (TRAP) transport system.</text>
</comment>
<feature type="transmembrane region" description="Helical" evidence="8">
    <location>
        <begin position="25"/>
        <end position="45"/>
    </location>
</feature>
<feature type="transmembrane region" description="Helical" evidence="8">
    <location>
        <begin position="380"/>
        <end position="401"/>
    </location>
</feature>
<dbReference type="InterPro" id="IPR010656">
    <property type="entry name" value="DctM"/>
</dbReference>
<dbReference type="Pfam" id="PF06808">
    <property type="entry name" value="DctM"/>
    <property type="match status" value="1"/>
</dbReference>
<gene>
    <name evidence="10" type="ORF">SAMN04489859_105221</name>
</gene>
<dbReference type="OrthoDB" id="9790209at2"/>
<name>A0A1H8N5T8_9RHOB</name>
<keyword evidence="6 8" id="KW-0472">Membrane</keyword>
<feature type="transmembrane region" description="Helical" evidence="8">
    <location>
        <begin position="320"/>
        <end position="346"/>
    </location>
</feature>
<evidence type="ECO:0000256" key="1">
    <source>
        <dbReference type="ARBA" id="ARBA00004429"/>
    </source>
</evidence>
<keyword evidence="4 8" id="KW-0812">Transmembrane</keyword>
<evidence type="ECO:0000256" key="5">
    <source>
        <dbReference type="ARBA" id="ARBA00022989"/>
    </source>
</evidence>
<sequence>MLTAVSIGFLAVALAGLLLAMQMPATAVLAGIAIVATLLIWLLPVPVEADEMLAGVFSSLFADGVAMLTQPELWALPLAVLLGNLAFYGGIATRIHDAAALLLRRVPGGLAVAAILGCGGFAAMTGSSVSCASTMGRICVPEMLRSGYDPRLATGSVAVGGTLGALIPPSILFVLFGLLSGAPIGHLFIAGLLPGLMTLVAAVLAVLLWVRSEPGVAPLPGGDDPRRWQALSAIWPAILLLAVLIAALLAGLGIVAALLSCAVLALVIGLVLHRLTGAILWLAFRESALQLAGLLVFLVAAALFYGMVTLSGLGVALTDWALLAGLSPVMAMLVLAVICLILGMFIEPVGLLALILPLLVPLSGALGMELIWVGVILVKLLEIGLITPPVGMNVFVIGNVVPAVRTGQVFAGVMRFLLPDLLVLLILILFPALVLFLPGLIR</sequence>
<evidence type="ECO:0000256" key="4">
    <source>
        <dbReference type="ARBA" id="ARBA00022692"/>
    </source>
</evidence>
<feature type="transmembrane region" description="Helical" evidence="8">
    <location>
        <begin position="257"/>
        <end position="282"/>
    </location>
</feature>
<comment type="subcellular location">
    <subcellularLocation>
        <location evidence="1 7">Cell inner membrane</location>
        <topology evidence="1 7">Multi-pass membrane protein</topology>
    </subcellularLocation>
</comment>
<evidence type="ECO:0000256" key="6">
    <source>
        <dbReference type="ARBA" id="ARBA00023136"/>
    </source>
</evidence>
<protein>
    <submittedName>
        <fullName evidence="10">TRAP transporter, DctM subunit</fullName>
    </submittedName>
</protein>